<dbReference type="EMBL" id="RCHR01000002">
    <property type="protein sequence ID" value="RLL46571.1"/>
    <property type="molecule type" value="Genomic_DNA"/>
</dbReference>
<organism evidence="1 2">
    <name type="scientific">Oceanobacillus piezotolerans</name>
    <dbReference type="NCBI Taxonomy" id="2448030"/>
    <lineage>
        <taxon>Bacteria</taxon>
        <taxon>Bacillati</taxon>
        <taxon>Bacillota</taxon>
        <taxon>Bacilli</taxon>
        <taxon>Bacillales</taxon>
        <taxon>Bacillaceae</taxon>
        <taxon>Oceanobacillus</taxon>
    </lineage>
</organism>
<proteinExistence type="predicted"/>
<sequence length="154" mass="18051">MSMVDAKVINTRYGLEMYCDKDSSVVINEVHSPTDKNPYYEVLIGVEFLVMKNQKDMYPMKNFFWISMSEDFQTVKIKETEMGNLFALKDSEERKATKEMVAQWLFKTESFKKAITTWIKKESHSVQPDEEQFLNNLLYLSTENLESAFIEAVN</sequence>
<dbReference type="AlphaFoldDB" id="A0A498DF73"/>
<name>A0A498DF73_9BACI</name>
<dbReference type="Proteomes" id="UP000270219">
    <property type="component" value="Unassembled WGS sequence"/>
</dbReference>
<gene>
    <name evidence="1" type="ORF">D8M04_05020</name>
</gene>
<evidence type="ECO:0000313" key="1">
    <source>
        <dbReference type="EMBL" id="RLL46571.1"/>
    </source>
</evidence>
<protein>
    <submittedName>
        <fullName evidence="1">Uncharacterized protein</fullName>
    </submittedName>
</protein>
<reference evidence="1 2" key="1">
    <citation type="submission" date="2018-10" db="EMBL/GenBank/DDBJ databases">
        <title>Oceanobacillus sp. YLB-02 draft genome.</title>
        <authorList>
            <person name="Yu L."/>
        </authorList>
    </citation>
    <scope>NUCLEOTIDE SEQUENCE [LARGE SCALE GENOMIC DNA]</scope>
    <source>
        <strain evidence="1 2">YLB-02</strain>
    </source>
</reference>
<dbReference type="RefSeq" id="WP_121521822.1">
    <property type="nucleotide sequence ID" value="NZ_RCHR01000002.1"/>
</dbReference>
<comment type="caution">
    <text evidence="1">The sequence shown here is derived from an EMBL/GenBank/DDBJ whole genome shotgun (WGS) entry which is preliminary data.</text>
</comment>
<evidence type="ECO:0000313" key="2">
    <source>
        <dbReference type="Proteomes" id="UP000270219"/>
    </source>
</evidence>
<dbReference type="OrthoDB" id="2719547at2"/>
<keyword evidence="2" id="KW-1185">Reference proteome</keyword>
<accession>A0A498DF73</accession>